<dbReference type="EMBL" id="CP011390">
    <property type="protein sequence ID" value="ANE49243.1"/>
    <property type="molecule type" value="Genomic_DNA"/>
</dbReference>
<dbReference type="GO" id="GO:0006354">
    <property type="term" value="P:DNA-templated transcription elongation"/>
    <property type="evidence" value="ECO:0007669"/>
    <property type="project" value="InterPro"/>
</dbReference>
<dbReference type="KEGG" id="fla:SY85_00715"/>
<organism evidence="6 7">
    <name type="scientific">Flavisolibacter tropicus</name>
    <dbReference type="NCBI Taxonomy" id="1492898"/>
    <lineage>
        <taxon>Bacteria</taxon>
        <taxon>Pseudomonadati</taxon>
        <taxon>Bacteroidota</taxon>
        <taxon>Chitinophagia</taxon>
        <taxon>Chitinophagales</taxon>
        <taxon>Chitinophagaceae</taxon>
        <taxon>Flavisolibacter</taxon>
    </lineage>
</organism>
<dbReference type="CDD" id="cd09895">
    <property type="entry name" value="NGN_SP_UpxY"/>
    <property type="match status" value="1"/>
</dbReference>
<dbReference type="PANTHER" id="PTHR30265:SF4">
    <property type="entry name" value="KOW MOTIF FAMILY PROTEIN, EXPRESSED"/>
    <property type="match status" value="1"/>
</dbReference>
<dbReference type="Gene3D" id="3.30.70.940">
    <property type="entry name" value="NusG, N-terminal domain"/>
    <property type="match status" value="1"/>
</dbReference>
<feature type="domain" description="KOW" evidence="5">
    <location>
        <begin position="116"/>
        <end position="143"/>
    </location>
</feature>
<dbReference type="AlphaFoldDB" id="A0A172TR57"/>
<evidence type="ECO:0000259" key="5">
    <source>
        <dbReference type="SMART" id="SM00739"/>
    </source>
</evidence>
<dbReference type="SMART" id="SM00738">
    <property type="entry name" value="NGN"/>
    <property type="match status" value="1"/>
</dbReference>
<keyword evidence="3" id="KW-0804">Transcription</keyword>
<keyword evidence="7" id="KW-1185">Reference proteome</keyword>
<dbReference type="CDD" id="cd06091">
    <property type="entry name" value="KOW_NusG"/>
    <property type="match status" value="1"/>
</dbReference>
<dbReference type="STRING" id="1492898.SY85_00715"/>
<gene>
    <name evidence="6" type="ORF">SY85_00715</name>
</gene>
<dbReference type="SUPFAM" id="SSF82679">
    <property type="entry name" value="N-utilization substance G protein NusG, N-terminal domain"/>
    <property type="match status" value="1"/>
</dbReference>
<protein>
    <submittedName>
        <fullName evidence="6">Antitermination protein NusG</fullName>
    </submittedName>
</protein>
<keyword evidence="2" id="KW-0805">Transcription regulation</keyword>
<dbReference type="SMART" id="SM00739">
    <property type="entry name" value="KOW"/>
    <property type="match status" value="1"/>
</dbReference>
<dbReference type="Proteomes" id="UP000077177">
    <property type="component" value="Chromosome"/>
</dbReference>
<name>A0A172TR57_9BACT</name>
<dbReference type="InterPro" id="IPR005824">
    <property type="entry name" value="KOW"/>
</dbReference>
<evidence type="ECO:0000256" key="2">
    <source>
        <dbReference type="ARBA" id="ARBA00023015"/>
    </source>
</evidence>
<dbReference type="GO" id="GO:0031564">
    <property type="term" value="P:transcription antitermination"/>
    <property type="evidence" value="ECO:0007669"/>
    <property type="project" value="UniProtKB-KW"/>
</dbReference>
<dbReference type="InterPro" id="IPR043425">
    <property type="entry name" value="NusG-like"/>
</dbReference>
<dbReference type="InterPro" id="IPR008991">
    <property type="entry name" value="Translation_prot_SH3-like_sf"/>
</dbReference>
<reference evidence="7" key="1">
    <citation type="submission" date="2015-01" db="EMBL/GenBank/DDBJ databases">
        <title>Flavisolibacter sp./LCS9/ whole genome sequencing.</title>
        <authorList>
            <person name="Kim M.K."/>
            <person name="Srinivasan S."/>
            <person name="Lee J.-J."/>
        </authorList>
    </citation>
    <scope>NUCLEOTIDE SEQUENCE [LARGE SCALE GENOMIC DNA]</scope>
    <source>
        <strain evidence="7">LCS9</strain>
    </source>
</reference>
<reference evidence="6 7" key="2">
    <citation type="journal article" date="2016" name="Int. J. Syst. Evol. Microbiol.">
        <title>Flavisolibacter tropicus sp. nov., isolated from tropical soil.</title>
        <authorList>
            <person name="Lee J.J."/>
            <person name="Kang M.S."/>
            <person name="Kim G.S."/>
            <person name="Lee C.S."/>
            <person name="Lim S."/>
            <person name="Lee J."/>
            <person name="Roh S.H."/>
            <person name="Kang H."/>
            <person name="Ha J.M."/>
            <person name="Bae S."/>
            <person name="Jung H.Y."/>
            <person name="Kim M.K."/>
        </authorList>
    </citation>
    <scope>NUCLEOTIDE SEQUENCE [LARGE SCALE GENOMIC DNA]</scope>
    <source>
        <strain evidence="6 7">LCS9</strain>
    </source>
</reference>
<dbReference type="Pfam" id="PF02357">
    <property type="entry name" value="NusG"/>
    <property type="match status" value="1"/>
</dbReference>
<dbReference type="NCBIfam" id="NF033644">
    <property type="entry name" value="antiterm_UpxY"/>
    <property type="match status" value="1"/>
</dbReference>
<proteinExistence type="predicted"/>
<dbReference type="OrthoDB" id="9796143at2"/>
<evidence type="ECO:0000313" key="6">
    <source>
        <dbReference type="EMBL" id="ANE49243.1"/>
    </source>
</evidence>
<dbReference type="PANTHER" id="PTHR30265">
    <property type="entry name" value="RHO-INTERACTING TRANSCRIPTION TERMINATION FACTOR NUSG"/>
    <property type="match status" value="1"/>
</dbReference>
<dbReference type="InterPro" id="IPR006645">
    <property type="entry name" value="NGN-like_dom"/>
</dbReference>
<evidence type="ECO:0000256" key="3">
    <source>
        <dbReference type="ARBA" id="ARBA00023163"/>
    </source>
</evidence>
<sequence length="176" mass="20151">MNNTTSPKKWYAIYTKPKWEKRVDQLLKNKDIESYCPLNKVCRQWSDRKKIVQEPLFISYVFVQLTEAMIHSIKEVDGVINLVYWLGKPAVIRDEEIQAIKEFLDTYENVQLEKAKISINDTVKIISGAFMDMEGRVVQVMNNTIKVILPSLGFAMVAPVTKVNVIKAKTGVSKIA</sequence>
<evidence type="ECO:0000256" key="1">
    <source>
        <dbReference type="ARBA" id="ARBA00022814"/>
    </source>
</evidence>
<dbReference type="SUPFAM" id="SSF50104">
    <property type="entry name" value="Translation proteins SH3-like domain"/>
    <property type="match status" value="1"/>
</dbReference>
<evidence type="ECO:0000313" key="7">
    <source>
        <dbReference type="Proteomes" id="UP000077177"/>
    </source>
</evidence>
<keyword evidence="1" id="KW-0889">Transcription antitermination</keyword>
<dbReference type="RefSeq" id="WP_066401317.1">
    <property type="nucleotide sequence ID" value="NZ_CP011390.1"/>
</dbReference>
<accession>A0A172TR57</accession>
<evidence type="ECO:0000259" key="4">
    <source>
        <dbReference type="SMART" id="SM00738"/>
    </source>
</evidence>
<feature type="domain" description="NusG-like N-terminal" evidence="4">
    <location>
        <begin position="7"/>
        <end position="104"/>
    </location>
</feature>
<dbReference type="InterPro" id="IPR036735">
    <property type="entry name" value="NGN_dom_sf"/>
</dbReference>